<keyword evidence="8" id="KW-1133">Transmembrane helix</keyword>
<dbReference type="GO" id="GO:0003712">
    <property type="term" value="F:transcription coregulator activity"/>
    <property type="evidence" value="ECO:0007669"/>
    <property type="project" value="InterPro"/>
</dbReference>
<gene>
    <name evidence="6" type="primary">MED6</name>
    <name evidence="9" type="ORF">EZV62_003694</name>
</gene>
<comment type="caution">
    <text evidence="9">The sequence shown here is derived from an EMBL/GenBank/DDBJ whole genome shotgun (WGS) entry which is preliminary data.</text>
</comment>
<evidence type="ECO:0000256" key="7">
    <source>
        <dbReference type="SAM" id="MobiDB-lite"/>
    </source>
</evidence>
<comment type="subcellular location">
    <subcellularLocation>
        <location evidence="1 6">Nucleus</location>
    </subcellularLocation>
</comment>
<dbReference type="PANTHER" id="PTHR13104">
    <property type="entry name" value="MED-6-RELATED"/>
    <property type="match status" value="1"/>
</dbReference>
<keyword evidence="10" id="KW-1185">Reference proteome</keyword>
<sequence>MQPGCPGEAVIENVHTLMCIRQLYIIDRGVLQASDLSPEFQNRYHQQKLSDYEMISRIPKFRKMTGIEYVLSEVMEPHLFVIRKQKRDSLDKVTPIMSYYLLDGSIYQAPLLCNIFAARIASFSSLLSLVIILIVTGMSPLLYTESFYYRHLKVGEDWIWYQCALTSLPFYINGSNCLLFVITVMKRKSSVQAHVIILVELDLIEQASASRRRDNYSVMQSMGIDAENEGATLESKVTEETIDFKEGKRVDHILPSLQHKLPPAPPPPPFPKGYTPTMTGEAETGPETQQTGEPQAPPVDPIIDQGPAKRMKF</sequence>
<dbReference type="GO" id="GO:0006357">
    <property type="term" value="P:regulation of transcription by RNA polymerase II"/>
    <property type="evidence" value="ECO:0007669"/>
    <property type="project" value="InterPro"/>
</dbReference>
<dbReference type="InterPro" id="IPR007018">
    <property type="entry name" value="Mediator_Med6"/>
</dbReference>
<comment type="function">
    <text evidence="6">Component of the Mediator complex, a coactivator involved in the regulated transcription of nearly all RNA polymerase II-dependent genes. Mediator functions as a bridge to convey information from gene-specific regulatory proteins to the basal RNA polymerase II transcription machinery. Mediator is recruited to promoters by direct interactions with regulatory proteins and serves as a scaffold for the assembly of a functional preinitiation complex with RNA polymerase II and the general transcription factors.</text>
</comment>
<dbReference type="InterPro" id="IPR038566">
    <property type="entry name" value="Mediator_Med6_sf"/>
</dbReference>
<feature type="transmembrane region" description="Helical" evidence="8">
    <location>
        <begin position="158"/>
        <end position="182"/>
    </location>
</feature>
<keyword evidence="6" id="KW-0010">Activator</keyword>
<name>A0A5C7II55_9ROSI</name>
<evidence type="ECO:0000256" key="5">
    <source>
        <dbReference type="ARBA" id="ARBA00023242"/>
    </source>
</evidence>
<evidence type="ECO:0000256" key="8">
    <source>
        <dbReference type="SAM" id="Phobius"/>
    </source>
</evidence>
<dbReference type="Proteomes" id="UP000323000">
    <property type="component" value="Chromosome 2"/>
</dbReference>
<keyword evidence="3 6" id="KW-0805">Transcription regulation</keyword>
<proteinExistence type="inferred from homology"/>
<dbReference type="Pfam" id="PF04934">
    <property type="entry name" value="Med6"/>
    <property type="match status" value="1"/>
</dbReference>
<comment type="subunit">
    <text evidence="6">Component of the Mediator complex.</text>
</comment>
<dbReference type="OrthoDB" id="344220at2759"/>
<keyword evidence="8" id="KW-0472">Membrane</keyword>
<evidence type="ECO:0000256" key="3">
    <source>
        <dbReference type="ARBA" id="ARBA00023015"/>
    </source>
</evidence>
<comment type="similarity">
    <text evidence="2 6">Belongs to the Mediator complex subunit 6 family.</text>
</comment>
<evidence type="ECO:0000256" key="1">
    <source>
        <dbReference type="ARBA" id="ARBA00004123"/>
    </source>
</evidence>
<dbReference type="Gene3D" id="3.10.450.580">
    <property type="entry name" value="Mediator complex, subunit Med6"/>
    <property type="match status" value="1"/>
</dbReference>
<dbReference type="AlphaFoldDB" id="A0A5C7II55"/>
<evidence type="ECO:0000256" key="6">
    <source>
        <dbReference type="RuleBase" id="RU364143"/>
    </source>
</evidence>
<evidence type="ECO:0000313" key="10">
    <source>
        <dbReference type="Proteomes" id="UP000323000"/>
    </source>
</evidence>
<feature type="region of interest" description="Disordered" evidence="7">
    <location>
        <begin position="258"/>
        <end position="313"/>
    </location>
</feature>
<evidence type="ECO:0000256" key="2">
    <source>
        <dbReference type="ARBA" id="ARBA00007526"/>
    </source>
</evidence>
<reference evidence="10" key="1">
    <citation type="journal article" date="2019" name="Gigascience">
        <title>De novo genome assembly of the endangered Acer yangbiense, a plant species with extremely small populations endemic to Yunnan Province, China.</title>
        <authorList>
            <person name="Yang J."/>
            <person name="Wariss H.M."/>
            <person name="Tao L."/>
            <person name="Zhang R."/>
            <person name="Yun Q."/>
            <person name="Hollingsworth P."/>
            <person name="Dao Z."/>
            <person name="Luo G."/>
            <person name="Guo H."/>
            <person name="Ma Y."/>
            <person name="Sun W."/>
        </authorList>
    </citation>
    <scope>NUCLEOTIDE SEQUENCE [LARGE SCALE GENOMIC DNA]</scope>
    <source>
        <strain evidence="10">cv. Malutang</strain>
    </source>
</reference>
<feature type="transmembrane region" description="Helical" evidence="8">
    <location>
        <begin position="116"/>
        <end position="138"/>
    </location>
</feature>
<feature type="compositionally biased region" description="Pro residues" evidence="7">
    <location>
        <begin position="262"/>
        <end position="271"/>
    </location>
</feature>
<dbReference type="GO" id="GO:0016592">
    <property type="term" value="C:mediator complex"/>
    <property type="evidence" value="ECO:0007669"/>
    <property type="project" value="InterPro"/>
</dbReference>
<keyword evidence="8" id="KW-0812">Transmembrane</keyword>
<keyword evidence="5 6" id="KW-0539">Nucleus</keyword>
<evidence type="ECO:0000313" key="9">
    <source>
        <dbReference type="EMBL" id="TXG68759.1"/>
    </source>
</evidence>
<evidence type="ECO:0000256" key="4">
    <source>
        <dbReference type="ARBA" id="ARBA00023163"/>
    </source>
</evidence>
<dbReference type="EMBL" id="VAHF01000002">
    <property type="protein sequence ID" value="TXG68759.1"/>
    <property type="molecule type" value="Genomic_DNA"/>
</dbReference>
<organism evidence="9 10">
    <name type="scientific">Acer yangbiense</name>
    <dbReference type="NCBI Taxonomy" id="1000413"/>
    <lineage>
        <taxon>Eukaryota</taxon>
        <taxon>Viridiplantae</taxon>
        <taxon>Streptophyta</taxon>
        <taxon>Embryophyta</taxon>
        <taxon>Tracheophyta</taxon>
        <taxon>Spermatophyta</taxon>
        <taxon>Magnoliopsida</taxon>
        <taxon>eudicotyledons</taxon>
        <taxon>Gunneridae</taxon>
        <taxon>Pentapetalae</taxon>
        <taxon>rosids</taxon>
        <taxon>malvids</taxon>
        <taxon>Sapindales</taxon>
        <taxon>Sapindaceae</taxon>
        <taxon>Hippocastanoideae</taxon>
        <taxon>Acereae</taxon>
        <taxon>Acer</taxon>
    </lineage>
</organism>
<accession>A0A5C7II55</accession>
<keyword evidence="4 6" id="KW-0804">Transcription</keyword>
<protein>
    <recommendedName>
        <fullName evidence="6">Mediator of RNA polymerase II transcription subunit 6</fullName>
    </recommendedName>
    <alternativeName>
        <fullName evidence="6">Mediator complex subunit 6</fullName>
    </alternativeName>
</protein>